<dbReference type="Proteomes" id="UP000198607">
    <property type="component" value="Unassembled WGS sequence"/>
</dbReference>
<dbReference type="FunFam" id="2.40.30.170:FF:000010">
    <property type="entry name" value="Efflux RND transporter periplasmic adaptor subunit"/>
    <property type="match status" value="1"/>
</dbReference>
<dbReference type="Gene3D" id="1.10.287.470">
    <property type="entry name" value="Helix hairpin bin"/>
    <property type="match status" value="1"/>
</dbReference>
<keyword evidence="5" id="KW-1185">Reference proteome</keyword>
<feature type="domain" description="CusB-like beta-barrel" evidence="3">
    <location>
        <begin position="236"/>
        <end position="309"/>
    </location>
</feature>
<keyword evidence="2" id="KW-0813">Transport</keyword>
<dbReference type="Gene3D" id="2.40.420.20">
    <property type="match status" value="1"/>
</dbReference>
<dbReference type="InterPro" id="IPR058792">
    <property type="entry name" value="Beta-barrel_RND_2"/>
</dbReference>
<accession>A0A1G8JG05</accession>
<reference evidence="4 5" key="1">
    <citation type="submission" date="2016-10" db="EMBL/GenBank/DDBJ databases">
        <authorList>
            <person name="de Groot N.N."/>
        </authorList>
    </citation>
    <scope>NUCLEOTIDE SEQUENCE [LARGE SCALE GENOMIC DNA]</scope>
    <source>
        <strain evidence="4 5">DSM 5885</strain>
    </source>
</reference>
<dbReference type="Gene3D" id="2.40.50.100">
    <property type="match status" value="1"/>
</dbReference>
<dbReference type="PANTHER" id="PTHR30097">
    <property type="entry name" value="CATION EFFLUX SYSTEM PROTEIN CUSB"/>
    <property type="match status" value="1"/>
</dbReference>
<dbReference type="EMBL" id="FNCY01000016">
    <property type="protein sequence ID" value="SDI30082.1"/>
    <property type="molecule type" value="Genomic_DNA"/>
</dbReference>
<dbReference type="Gene3D" id="2.40.30.170">
    <property type="match status" value="1"/>
</dbReference>
<organism evidence="4 5">
    <name type="scientific">Propionivibrio dicarboxylicus</name>
    <dbReference type="NCBI Taxonomy" id="83767"/>
    <lineage>
        <taxon>Bacteria</taxon>
        <taxon>Pseudomonadati</taxon>
        <taxon>Pseudomonadota</taxon>
        <taxon>Betaproteobacteria</taxon>
        <taxon>Rhodocyclales</taxon>
        <taxon>Rhodocyclaceae</taxon>
        <taxon>Propionivibrio</taxon>
    </lineage>
</organism>
<dbReference type="PANTHER" id="PTHR30097:SF16">
    <property type="entry name" value="CATION EFFLUX SYSTEM (CZCB-LIKE)"/>
    <property type="match status" value="1"/>
</dbReference>
<evidence type="ECO:0000259" key="3">
    <source>
        <dbReference type="Pfam" id="PF25954"/>
    </source>
</evidence>
<dbReference type="STRING" id="83767.SAMN05660652_03199"/>
<evidence type="ECO:0000313" key="4">
    <source>
        <dbReference type="EMBL" id="SDI30082.1"/>
    </source>
</evidence>
<evidence type="ECO:0000313" key="5">
    <source>
        <dbReference type="Proteomes" id="UP000198607"/>
    </source>
</evidence>
<proteinExistence type="inferred from homology"/>
<dbReference type="GO" id="GO:0022857">
    <property type="term" value="F:transmembrane transporter activity"/>
    <property type="evidence" value="ECO:0007669"/>
    <property type="project" value="InterPro"/>
</dbReference>
<sequence length="389" mass="42289">MNKKLVWAALLIVAISGGFAWFAWSHSSIPQTQADAAPPAISRVGADELHFPPDAPQLTMIRAKTFPRVQIPSTDALSARLTYDEDATARIGVGFSGRIVTLKAAVGDVVHAGQVLAEIDSPDFGTAYADLNKARADEERKRLAFERAKELGPGEAISVRDWEAAGADYEQARAETARAEKRIKNMNPFNLTISGQRVLLTSPIAGVVTERNANPALEVNPALPAPLFVVTDPKRLWLMIDLPERLIAQVKPGSDVSLESDAYPEERFSARIVQLGQIVDPNTRRVTVRATLNNPKRQLLPEMFVRAYVVQDKGMGICVPNSAVINQGIYAYIYVEKNPGEFQRKKVSLQTRGGEISCASEGVGGDERVVVTGALLLDAELTARIGDKP</sequence>
<dbReference type="OrthoDB" id="9806939at2"/>
<name>A0A1G8JG05_9RHOO</name>
<dbReference type="NCBIfam" id="TIGR01730">
    <property type="entry name" value="RND_mfp"/>
    <property type="match status" value="1"/>
</dbReference>
<dbReference type="AlphaFoldDB" id="A0A1G8JG05"/>
<gene>
    <name evidence="4" type="ORF">SAMN05660652_03199</name>
</gene>
<dbReference type="InterPro" id="IPR051909">
    <property type="entry name" value="MFP_Cation_Efflux"/>
</dbReference>
<comment type="similarity">
    <text evidence="1">Belongs to the membrane fusion protein (MFP) (TC 8.A.1) family.</text>
</comment>
<evidence type="ECO:0000256" key="2">
    <source>
        <dbReference type="ARBA" id="ARBA00022448"/>
    </source>
</evidence>
<dbReference type="InterPro" id="IPR006143">
    <property type="entry name" value="RND_pump_MFP"/>
</dbReference>
<protein>
    <submittedName>
        <fullName evidence="4">Membrane fusion protein, cobalt-zinc-cadmium efflux system</fullName>
    </submittedName>
</protein>
<dbReference type="GO" id="GO:0016020">
    <property type="term" value="C:membrane"/>
    <property type="evidence" value="ECO:0007669"/>
    <property type="project" value="InterPro"/>
</dbReference>
<dbReference type="Pfam" id="PF25954">
    <property type="entry name" value="Beta-barrel_RND_2"/>
    <property type="match status" value="1"/>
</dbReference>
<dbReference type="SUPFAM" id="SSF111369">
    <property type="entry name" value="HlyD-like secretion proteins"/>
    <property type="match status" value="1"/>
</dbReference>
<evidence type="ECO:0000256" key="1">
    <source>
        <dbReference type="ARBA" id="ARBA00009477"/>
    </source>
</evidence>
<dbReference type="RefSeq" id="WP_143009889.1">
    <property type="nucleotide sequence ID" value="NZ_FNCY01000016.1"/>
</dbReference>